<evidence type="ECO:0008006" key="9">
    <source>
        <dbReference type="Google" id="ProtNLM"/>
    </source>
</evidence>
<dbReference type="Proteomes" id="UP000481153">
    <property type="component" value="Unassembled WGS sequence"/>
</dbReference>
<evidence type="ECO:0000256" key="3">
    <source>
        <dbReference type="ARBA" id="ARBA00022670"/>
    </source>
</evidence>
<sequence length="422" mass="46356">MSSADEKTPLTEKTGQDRPPRVFSPWCFVPGLLISFTTAYLLLTWGVSIVKPPRPTHSPIDCDRVNQSWGFIEIENATDKYFHWYFESRNDPKTDPLVVWLNGGPGASSMIGFLSENGPCNIQLDLSLNQPTRAFRQALPPTLRTSAHMSIPFSKDFSPSILNYMAVLCTSREKATAVTTSLDCHRHGITNTVVQAQHVLDQAIHNSYNVSIMSKEQLAGLNKSGDVCLALLRECAVNKTICIAAGSCFSAFNQNITSIHSLNRYDLRETCIGNSCNGLATTIEKFLNTPRILSFLGLPPTYRFSKGRGELFASFASDLATNYAPYVETVLNGGIRVILYAGDADLKGNNAWSSMLTCSGATNYSQTNFKPYKANGTEVGQVRSSSLLTFVRVYYAGHLVPRQQPVVALSILTALLENKTLA</sequence>
<dbReference type="VEuPathDB" id="FungiDB:AeMF1_021061"/>
<dbReference type="Gene3D" id="3.40.50.1820">
    <property type="entry name" value="alpha/beta hydrolase"/>
    <property type="match status" value="2"/>
</dbReference>
<evidence type="ECO:0000256" key="6">
    <source>
        <dbReference type="SAM" id="Phobius"/>
    </source>
</evidence>
<dbReference type="Pfam" id="PF00450">
    <property type="entry name" value="Peptidase_S10"/>
    <property type="match status" value="2"/>
</dbReference>
<dbReference type="GO" id="GO:0006508">
    <property type="term" value="P:proteolysis"/>
    <property type="evidence" value="ECO:0007669"/>
    <property type="project" value="UniProtKB-KW"/>
</dbReference>
<evidence type="ECO:0000256" key="2">
    <source>
        <dbReference type="ARBA" id="ARBA00022645"/>
    </source>
</evidence>
<keyword evidence="6" id="KW-0812">Transmembrane</keyword>
<feature type="transmembrane region" description="Helical" evidence="6">
    <location>
        <begin position="23"/>
        <end position="43"/>
    </location>
</feature>
<name>A0A6G0XUU3_9STRA</name>
<keyword evidence="4" id="KW-0378">Hydrolase</keyword>
<evidence type="ECO:0000313" key="8">
    <source>
        <dbReference type="Proteomes" id="UP000481153"/>
    </source>
</evidence>
<keyword evidence="6" id="KW-1133">Transmembrane helix</keyword>
<keyword evidence="6" id="KW-0472">Membrane</keyword>
<keyword evidence="2" id="KW-0121">Carboxypeptidase</keyword>
<dbReference type="EMBL" id="VJMJ01000009">
    <property type="protein sequence ID" value="KAF0744443.1"/>
    <property type="molecule type" value="Genomic_DNA"/>
</dbReference>
<accession>A0A6G0XUU3</accession>
<keyword evidence="8" id="KW-1185">Reference proteome</keyword>
<proteinExistence type="inferred from homology"/>
<evidence type="ECO:0000256" key="1">
    <source>
        <dbReference type="ARBA" id="ARBA00009431"/>
    </source>
</evidence>
<dbReference type="InterPro" id="IPR029058">
    <property type="entry name" value="AB_hydrolase_fold"/>
</dbReference>
<reference evidence="7 8" key="1">
    <citation type="submission" date="2019-07" db="EMBL/GenBank/DDBJ databases">
        <title>Genomics analysis of Aphanomyces spp. identifies a new class of oomycete effector associated with host adaptation.</title>
        <authorList>
            <person name="Gaulin E."/>
        </authorList>
    </citation>
    <scope>NUCLEOTIDE SEQUENCE [LARGE SCALE GENOMIC DNA]</scope>
    <source>
        <strain evidence="7 8">ATCC 201684</strain>
    </source>
</reference>
<comment type="similarity">
    <text evidence="1">Belongs to the peptidase S10 family.</text>
</comment>
<comment type="caution">
    <text evidence="7">The sequence shown here is derived from an EMBL/GenBank/DDBJ whole genome shotgun (WGS) entry which is preliminary data.</text>
</comment>
<dbReference type="SUPFAM" id="SSF53474">
    <property type="entry name" value="alpha/beta-Hydrolases"/>
    <property type="match status" value="1"/>
</dbReference>
<dbReference type="PANTHER" id="PTHR11802">
    <property type="entry name" value="SERINE PROTEASE FAMILY S10 SERINE CARBOXYPEPTIDASE"/>
    <property type="match status" value="1"/>
</dbReference>
<dbReference type="PANTHER" id="PTHR11802:SF113">
    <property type="entry name" value="SERINE CARBOXYPEPTIDASE CTSA-4.1"/>
    <property type="match status" value="1"/>
</dbReference>
<protein>
    <recommendedName>
        <fullName evidence="9">Carboxypeptidase</fullName>
    </recommendedName>
</protein>
<gene>
    <name evidence="7" type="ORF">Ae201684_000922</name>
</gene>
<dbReference type="AlphaFoldDB" id="A0A6G0XUU3"/>
<dbReference type="GO" id="GO:0004185">
    <property type="term" value="F:serine-type carboxypeptidase activity"/>
    <property type="evidence" value="ECO:0007669"/>
    <property type="project" value="InterPro"/>
</dbReference>
<evidence type="ECO:0000313" key="7">
    <source>
        <dbReference type="EMBL" id="KAF0744443.1"/>
    </source>
</evidence>
<keyword evidence="5" id="KW-0325">Glycoprotein</keyword>
<dbReference type="InterPro" id="IPR001563">
    <property type="entry name" value="Peptidase_S10"/>
</dbReference>
<organism evidence="7 8">
    <name type="scientific">Aphanomyces euteiches</name>
    <dbReference type="NCBI Taxonomy" id="100861"/>
    <lineage>
        <taxon>Eukaryota</taxon>
        <taxon>Sar</taxon>
        <taxon>Stramenopiles</taxon>
        <taxon>Oomycota</taxon>
        <taxon>Saprolegniomycetes</taxon>
        <taxon>Saprolegniales</taxon>
        <taxon>Verrucalvaceae</taxon>
        <taxon>Aphanomyces</taxon>
    </lineage>
</organism>
<keyword evidence="3" id="KW-0645">Protease</keyword>
<evidence type="ECO:0000256" key="4">
    <source>
        <dbReference type="ARBA" id="ARBA00022801"/>
    </source>
</evidence>
<evidence type="ECO:0000256" key="5">
    <source>
        <dbReference type="ARBA" id="ARBA00023180"/>
    </source>
</evidence>